<dbReference type="AlphaFoldDB" id="A0A381VNN4"/>
<accession>A0A381VNN4</accession>
<name>A0A381VNN4_9ZZZZ</name>
<organism evidence="1">
    <name type="scientific">marine metagenome</name>
    <dbReference type="NCBI Taxonomy" id="408172"/>
    <lineage>
        <taxon>unclassified sequences</taxon>
        <taxon>metagenomes</taxon>
        <taxon>ecological metagenomes</taxon>
    </lineage>
</organism>
<feature type="non-terminal residue" evidence="1">
    <location>
        <position position="28"/>
    </location>
</feature>
<evidence type="ECO:0000313" key="1">
    <source>
        <dbReference type="EMBL" id="SVA41936.1"/>
    </source>
</evidence>
<protein>
    <submittedName>
        <fullName evidence="1">Uncharacterized protein</fullName>
    </submittedName>
</protein>
<gene>
    <name evidence="1" type="ORF">METZ01_LOCUS94790</name>
</gene>
<dbReference type="EMBL" id="UINC01009349">
    <property type="protein sequence ID" value="SVA41936.1"/>
    <property type="molecule type" value="Genomic_DNA"/>
</dbReference>
<proteinExistence type="predicted"/>
<reference evidence="1" key="1">
    <citation type="submission" date="2018-05" db="EMBL/GenBank/DDBJ databases">
        <authorList>
            <person name="Lanie J.A."/>
            <person name="Ng W.-L."/>
            <person name="Kazmierczak K.M."/>
            <person name="Andrzejewski T.M."/>
            <person name="Davidsen T.M."/>
            <person name="Wayne K.J."/>
            <person name="Tettelin H."/>
            <person name="Glass J.I."/>
            <person name="Rusch D."/>
            <person name="Podicherti R."/>
            <person name="Tsui H.-C.T."/>
            <person name="Winkler M.E."/>
        </authorList>
    </citation>
    <scope>NUCLEOTIDE SEQUENCE</scope>
</reference>
<sequence length="28" mass="3382">MSASPKPNHYLDPYLWIRRPIDRSPSQR</sequence>